<evidence type="ECO:0000256" key="3">
    <source>
        <dbReference type="ARBA" id="ARBA00022692"/>
    </source>
</evidence>
<dbReference type="InterPro" id="IPR017825">
    <property type="entry name" value="Lycopene_cyclase_dom"/>
</dbReference>
<dbReference type="GO" id="GO:0016020">
    <property type="term" value="C:membrane"/>
    <property type="evidence" value="ECO:0007669"/>
    <property type="project" value="UniProtKB-SubCell"/>
</dbReference>
<evidence type="ECO:0008006" key="11">
    <source>
        <dbReference type="Google" id="ProtNLM"/>
    </source>
</evidence>
<keyword evidence="5 8" id="KW-1133">Transmembrane helix</keyword>
<feature type="transmembrane region" description="Helical" evidence="8">
    <location>
        <begin position="69"/>
        <end position="87"/>
    </location>
</feature>
<evidence type="ECO:0000256" key="1">
    <source>
        <dbReference type="ARBA" id="ARBA00004141"/>
    </source>
</evidence>
<evidence type="ECO:0000256" key="5">
    <source>
        <dbReference type="ARBA" id="ARBA00022989"/>
    </source>
</evidence>
<dbReference type="NCBIfam" id="TIGR03462">
    <property type="entry name" value="CarR_dom_SF"/>
    <property type="match status" value="1"/>
</dbReference>
<proteinExistence type="predicted"/>
<evidence type="ECO:0000313" key="10">
    <source>
        <dbReference type="Proteomes" id="UP000059574"/>
    </source>
</evidence>
<evidence type="ECO:0000256" key="6">
    <source>
        <dbReference type="ARBA" id="ARBA00023136"/>
    </source>
</evidence>
<evidence type="ECO:0000313" key="9">
    <source>
        <dbReference type="EMBL" id="ALO66479.1"/>
    </source>
</evidence>
<dbReference type="GO" id="GO:0045436">
    <property type="term" value="F:lycopene beta cyclase activity"/>
    <property type="evidence" value="ECO:0007669"/>
    <property type="project" value="UniProtKB-ARBA"/>
</dbReference>
<evidence type="ECO:0000256" key="7">
    <source>
        <dbReference type="ARBA" id="ARBA00023235"/>
    </source>
</evidence>
<dbReference type="GO" id="GO:0016872">
    <property type="term" value="F:intramolecular lyase activity"/>
    <property type="evidence" value="ECO:0007669"/>
    <property type="project" value="InterPro"/>
</dbReference>
<keyword evidence="6 8" id="KW-0472">Membrane</keyword>
<keyword evidence="7" id="KW-0413">Isomerase</keyword>
<keyword evidence="4" id="KW-0125">Carotenoid biosynthesis</keyword>
<reference evidence="9 10" key="2">
    <citation type="journal article" date="2016" name="J. Biotechnol.">
        <title>Complete genome sequence of Arthrobacter alpinus ERGS4:06, a yellow pigmented bacterium tolerant to cold and radiations isolated from Sikkim Himalaya.</title>
        <authorList>
            <person name="Kumar R."/>
            <person name="Singh D."/>
            <person name="Swarnkar M.K."/>
            <person name="Singh A.K."/>
            <person name="Kumar S."/>
        </authorList>
    </citation>
    <scope>NUCLEOTIDE SEQUENCE [LARGE SCALE GENOMIC DNA]</scope>
    <source>
        <strain evidence="9 10">ERGS4:06</strain>
    </source>
</reference>
<dbReference type="AlphaFoldDB" id="A0A0S2LYG2"/>
<comment type="pathway">
    <text evidence="2">Carotenoid biosynthesis.</text>
</comment>
<protein>
    <recommendedName>
        <fullName evidence="11">Lycopene cyclase domain-containing protein</fullName>
    </recommendedName>
</protein>
<sequence length="92" mass="9794">MAVAALVFIAGLWRSRRKGAMVVATTATVVVLLVLTVIFDNVMIASGLFDYAGHTLNGLHVGLAPIEDFAYPLGGALLLSGLWTLLLRQGKR</sequence>
<reference evidence="10" key="1">
    <citation type="submission" date="2015-11" db="EMBL/GenBank/DDBJ databases">
        <authorList>
            <person name="Kumar R."/>
            <person name="Singh D."/>
            <person name="Swarnkar M.K."/>
            <person name="Singh A.K."/>
            <person name="Kumar S."/>
        </authorList>
    </citation>
    <scope>NUCLEOTIDE SEQUENCE [LARGE SCALE GENOMIC DNA]</scope>
    <source>
        <strain evidence="10">ERGS4:06</strain>
    </source>
</reference>
<dbReference type="EMBL" id="CP013200">
    <property type="protein sequence ID" value="ALO66479.1"/>
    <property type="molecule type" value="Genomic_DNA"/>
</dbReference>
<organism evidence="9 10">
    <name type="scientific">Arthrobacter alpinus</name>
    <dbReference type="NCBI Taxonomy" id="656366"/>
    <lineage>
        <taxon>Bacteria</taxon>
        <taxon>Bacillati</taxon>
        <taxon>Actinomycetota</taxon>
        <taxon>Actinomycetes</taxon>
        <taxon>Micrococcales</taxon>
        <taxon>Micrococcaceae</taxon>
        <taxon>Arthrobacter</taxon>
    </lineage>
</organism>
<name>A0A0S2LYG2_9MICC</name>
<evidence type="ECO:0000256" key="4">
    <source>
        <dbReference type="ARBA" id="ARBA00022746"/>
    </source>
</evidence>
<keyword evidence="3 8" id="KW-0812">Transmembrane</keyword>
<dbReference type="GO" id="GO:0016117">
    <property type="term" value="P:carotenoid biosynthetic process"/>
    <property type="evidence" value="ECO:0007669"/>
    <property type="project" value="UniProtKB-KW"/>
</dbReference>
<comment type="subcellular location">
    <subcellularLocation>
        <location evidence="1">Membrane</location>
        <topology evidence="1">Multi-pass membrane protein</topology>
    </subcellularLocation>
</comment>
<dbReference type="Proteomes" id="UP000059574">
    <property type="component" value="Chromosome"/>
</dbReference>
<evidence type="ECO:0000256" key="2">
    <source>
        <dbReference type="ARBA" id="ARBA00004829"/>
    </source>
</evidence>
<evidence type="ECO:0000256" key="8">
    <source>
        <dbReference type="SAM" id="Phobius"/>
    </source>
</evidence>
<accession>A0A0S2LYG2</accession>
<dbReference type="RefSeq" id="WP_062287377.1">
    <property type="nucleotide sequence ID" value="NZ_CP013200.1"/>
</dbReference>
<feature type="transmembrane region" description="Helical" evidence="8">
    <location>
        <begin position="21"/>
        <end position="49"/>
    </location>
</feature>
<gene>
    <name evidence="9" type="ORF">AS189_08210</name>
</gene>